<dbReference type="GO" id="GO:0005886">
    <property type="term" value="C:plasma membrane"/>
    <property type="evidence" value="ECO:0007669"/>
    <property type="project" value="UniProtKB-SubCell"/>
</dbReference>
<dbReference type="GO" id="GO:0004984">
    <property type="term" value="F:olfactory receptor activity"/>
    <property type="evidence" value="ECO:0007669"/>
    <property type="project" value="InterPro"/>
</dbReference>
<reference evidence="11 12" key="1">
    <citation type="journal article" date="2012" name="Genome Biol.">
        <title>Sequencing three crocodilian genomes to illuminate the evolution of archosaurs and amniotes.</title>
        <authorList>
            <person name="St John J.A."/>
            <person name="Braun E.L."/>
            <person name="Isberg S.R."/>
            <person name="Miles L.G."/>
            <person name="Chong A.Y."/>
            <person name="Gongora J."/>
            <person name="Dalzell P."/>
            <person name="Moran C."/>
            <person name="Bed'hom B."/>
            <person name="Abzhanov A."/>
            <person name="Burgess S.C."/>
            <person name="Cooksey A.M."/>
            <person name="Castoe T.A."/>
            <person name="Crawford N.G."/>
            <person name="Densmore L.D."/>
            <person name="Drew J.C."/>
            <person name="Edwards S.V."/>
            <person name="Faircloth B.C."/>
            <person name="Fujita M.K."/>
            <person name="Greenwold M.J."/>
            <person name="Hoffmann F.G."/>
            <person name="Howard J.M."/>
            <person name="Iguchi T."/>
            <person name="Janes D.E."/>
            <person name="Khan S.Y."/>
            <person name="Kohno S."/>
            <person name="de Koning A.J."/>
            <person name="Lance S.L."/>
            <person name="McCarthy F.M."/>
            <person name="McCormack J.E."/>
            <person name="Merchant M.E."/>
            <person name="Peterson D.G."/>
            <person name="Pollock D.D."/>
            <person name="Pourmand N."/>
            <person name="Raney B.J."/>
            <person name="Roessler K.A."/>
            <person name="Sanford J.R."/>
            <person name="Sawyer R.H."/>
            <person name="Schmidt C.J."/>
            <person name="Triplett E.W."/>
            <person name="Tuberville T.D."/>
            <person name="Venegas-Anaya M."/>
            <person name="Howard J.T."/>
            <person name="Jarvis E.D."/>
            <person name="Guillette L.J.Jr."/>
            <person name="Glenn T.C."/>
            <person name="Green R.E."/>
            <person name="Ray D.A."/>
        </authorList>
    </citation>
    <scope>NUCLEOTIDE SEQUENCE [LARGE SCALE GENOMIC DNA]</scope>
    <source>
        <strain evidence="11">KSC_2009_1</strain>
    </source>
</reference>
<keyword evidence="8" id="KW-0807">Transducer</keyword>
<keyword evidence="7 9" id="KW-0472">Membrane</keyword>
<dbReference type="InterPro" id="IPR000276">
    <property type="entry name" value="GPCR_Rhodpsn"/>
</dbReference>
<comment type="caution">
    <text evidence="11">The sequence shown here is derived from an EMBL/GenBank/DDBJ whole genome shotgun (WGS) entry which is preliminary data.</text>
</comment>
<evidence type="ECO:0000256" key="6">
    <source>
        <dbReference type="ARBA" id="ARBA00022989"/>
    </source>
</evidence>
<keyword evidence="2" id="KW-1003">Cell membrane</keyword>
<evidence type="ECO:0000256" key="3">
    <source>
        <dbReference type="ARBA" id="ARBA00022606"/>
    </source>
</evidence>
<comment type="subcellular location">
    <subcellularLocation>
        <location evidence="1">Cell membrane</location>
        <topology evidence="1">Multi-pass membrane protein</topology>
    </subcellularLocation>
</comment>
<dbReference type="AlphaFoldDB" id="A0A151NLU9"/>
<dbReference type="PROSITE" id="PS50262">
    <property type="entry name" value="G_PROTEIN_RECEP_F1_2"/>
    <property type="match status" value="1"/>
</dbReference>
<dbReference type="Gene3D" id="1.20.1070.10">
    <property type="entry name" value="Rhodopsin 7-helix transmembrane proteins"/>
    <property type="match status" value="1"/>
</dbReference>
<dbReference type="PRINTS" id="PR00237">
    <property type="entry name" value="GPCRRHODOPSN"/>
</dbReference>
<evidence type="ECO:0000256" key="4">
    <source>
        <dbReference type="ARBA" id="ARBA00022692"/>
    </source>
</evidence>
<keyword evidence="6 9" id="KW-1133">Transmembrane helix</keyword>
<evidence type="ECO:0000313" key="11">
    <source>
        <dbReference type="EMBL" id="KYO37802.1"/>
    </source>
</evidence>
<evidence type="ECO:0000256" key="2">
    <source>
        <dbReference type="ARBA" id="ARBA00022475"/>
    </source>
</evidence>
<dbReference type="SUPFAM" id="SSF81321">
    <property type="entry name" value="Family A G protein-coupled receptor-like"/>
    <property type="match status" value="1"/>
</dbReference>
<sequence length="114" mass="13161">MTVLLAVRSKSMKDYQIPRFLVFLLFYLLILVGNIIIITVVVVDPKRHKPMYFFLTNLSVLDILFTTTTIPKMLAMFLVDAKTISFQACFLQMYSFHGLTVTEALILVVMSYDR</sequence>
<keyword evidence="4 9" id="KW-0812">Transmembrane</keyword>
<dbReference type="InterPro" id="IPR017452">
    <property type="entry name" value="GPCR_Rhodpsn_7TM"/>
</dbReference>
<feature type="domain" description="G-protein coupled receptors family 1 profile" evidence="10">
    <location>
        <begin position="33"/>
        <end position="114"/>
    </location>
</feature>
<name>A0A151NLU9_ALLMI</name>
<accession>A0A151NLU9</accession>
<evidence type="ECO:0000256" key="9">
    <source>
        <dbReference type="SAM" id="Phobius"/>
    </source>
</evidence>
<dbReference type="InterPro" id="IPR000725">
    <property type="entry name" value="Olfact_rcpt"/>
</dbReference>
<feature type="transmembrane region" description="Helical" evidence="9">
    <location>
        <begin position="20"/>
        <end position="43"/>
    </location>
</feature>
<dbReference type="GO" id="GO:0004930">
    <property type="term" value="F:G protein-coupled receptor activity"/>
    <property type="evidence" value="ECO:0007669"/>
    <property type="project" value="InterPro"/>
</dbReference>
<evidence type="ECO:0000256" key="7">
    <source>
        <dbReference type="ARBA" id="ARBA00023136"/>
    </source>
</evidence>
<evidence type="ECO:0000256" key="1">
    <source>
        <dbReference type="ARBA" id="ARBA00004651"/>
    </source>
</evidence>
<proteinExistence type="predicted"/>
<keyword evidence="12" id="KW-1185">Reference proteome</keyword>
<gene>
    <name evidence="11" type="ORF">Y1Q_0011139</name>
</gene>
<evidence type="ECO:0000256" key="5">
    <source>
        <dbReference type="ARBA" id="ARBA00022725"/>
    </source>
</evidence>
<dbReference type="Pfam" id="PF13853">
    <property type="entry name" value="7tm_4"/>
    <property type="match status" value="1"/>
</dbReference>
<evidence type="ECO:0000313" key="12">
    <source>
        <dbReference type="Proteomes" id="UP000050525"/>
    </source>
</evidence>
<dbReference type="Proteomes" id="UP000050525">
    <property type="component" value="Unassembled WGS sequence"/>
</dbReference>
<feature type="transmembrane region" description="Helical" evidence="9">
    <location>
        <begin position="55"/>
        <end position="79"/>
    </location>
</feature>
<keyword evidence="5" id="KW-0552">Olfaction</keyword>
<keyword evidence="3" id="KW-0716">Sensory transduction</keyword>
<organism evidence="11 12">
    <name type="scientific">Alligator mississippiensis</name>
    <name type="common">American alligator</name>
    <dbReference type="NCBI Taxonomy" id="8496"/>
    <lineage>
        <taxon>Eukaryota</taxon>
        <taxon>Metazoa</taxon>
        <taxon>Chordata</taxon>
        <taxon>Craniata</taxon>
        <taxon>Vertebrata</taxon>
        <taxon>Euteleostomi</taxon>
        <taxon>Archelosauria</taxon>
        <taxon>Archosauria</taxon>
        <taxon>Crocodylia</taxon>
        <taxon>Alligatoridae</taxon>
        <taxon>Alligatorinae</taxon>
        <taxon>Alligator</taxon>
    </lineage>
</organism>
<protein>
    <recommendedName>
        <fullName evidence="10">G-protein coupled receptors family 1 profile domain-containing protein</fullName>
    </recommendedName>
</protein>
<evidence type="ECO:0000256" key="8">
    <source>
        <dbReference type="ARBA" id="ARBA00023224"/>
    </source>
</evidence>
<dbReference type="EMBL" id="AKHW03002590">
    <property type="protein sequence ID" value="KYO37802.1"/>
    <property type="molecule type" value="Genomic_DNA"/>
</dbReference>
<evidence type="ECO:0000259" key="10">
    <source>
        <dbReference type="PROSITE" id="PS50262"/>
    </source>
</evidence>
<feature type="transmembrane region" description="Helical" evidence="9">
    <location>
        <begin position="91"/>
        <end position="112"/>
    </location>
</feature>
<dbReference type="PANTHER" id="PTHR26453">
    <property type="entry name" value="OLFACTORY RECEPTOR"/>
    <property type="match status" value="1"/>
</dbReference>
<dbReference type="STRING" id="8496.A0A151NLU9"/>